<protein>
    <recommendedName>
        <fullName evidence="9">3'(2'),5'-bisphosphate nucleotidase</fullName>
    </recommendedName>
</protein>
<reference evidence="7 8" key="1">
    <citation type="journal article" date="2016" name="Environ. Microbiol.">
        <title>Effector profiles distinguish formae speciales of Fusarium oxysporum.</title>
        <authorList>
            <person name="van Dam P."/>
            <person name="Fokkens L."/>
            <person name="Schmidt S.M."/>
            <person name="Linmans J.H."/>
            <person name="Kistler H.C."/>
            <person name="Ma L.J."/>
            <person name="Rep M."/>
        </authorList>
    </citation>
    <scope>NUCLEOTIDE SEQUENCE [LARGE SCALE GENOMIC DNA]</scope>
    <source>
        <strain evidence="7 8">Forc016</strain>
    </source>
</reference>
<comment type="similarity">
    <text evidence="2">Belongs to the inositol monophosphatase superfamily.</text>
</comment>
<dbReference type="Pfam" id="PF00459">
    <property type="entry name" value="Inositol_P"/>
    <property type="match status" value="1"/>
</dbReference>
<dbReference type="EMBL" id="MABQ02000004">
    <property type="protein sequence ID" value="PCD37656.1"/>
    <property type="molecule type" value="Genomic_DNA"/>
</dbReference>
<sequence>MSSYTLERQIAELAVLRASILTKRVQSTVSGISKADDSPVTAADFAAQAVLISALRKAFPGDHFVGEEDSSALREDPALKQRVWELASGAHLENADDDALLASPKDVDELLEVIDLGGRGEQYAVSLALVEDGKEVVGVLGCANLKPVDDTVAESTIDKDGLGLMLTAVRGQGTTIRKMDFSGLQPAQPLDSVAKASSPAEAQIINYSSGSTSRHDLIRKLASSFGAKFPNIELYSSHIRYAALLVGGGDFQLRIPSSDDVVMHIWDHAGAQLILTEAGGKVTDLDGKDMDFGAGRDLSRNNGLLAARQGIHAAVLESMKKILTEDAST</sequence>
<keyword evidence="5 6" id="KW-0460">Magnesium</keyword>
<evidence type="ECO:0000256" key="2">
    <source>
        <dbReference type="ARBA" id="ARBA00009759"/>
    </source>
</evidence>
<dbReference type="GO" id="GO:0008441">
    <property type="term" value="F:3'(2'),5'-bisphosphate nucleotidase activity"/>
    <property type="evidence" value="ECO:0007669"/>
    <property type="project" value="TreeGrafter"/>
</dbReference>
<dbReference type="InterPro" id="IPR000760">
    <property type="entry name" value="Inositol_monophosphatase-like"/>
</dbReference>
<organism evidence="7 8">
    <name type="scientific">Fusarium oxysporum f. sp. radicis-cucumerinum</name>
    <dbReference type="NCBI Taxonomy" id="327505"/>
    <lineage>
        <taxon>Eukaryota</taxon>
        <taxon>Fungi</taxon>
        <taxon>Dikarya</taxon>
        <taxon>Ascomycota</taxon>
        <taxon>Pezizomycotina</taxon>
        <taxon>Sordariomycetes</taxon>
        <taxon>Hypocreomycetidae</taxon>
        <taxon>Hypocreales</taxon>
        <taxon>Nectriaceae</taxon>
        <taxon>Fusarium</taxon>
        <taxon>Fusarium oxysporum species complex</taxon>
    </lineage>
</organism>
<evidence type="ECO:0000256" key="6">
    <source>
        <dbReference type="PIRSR" id="PIRSR600760-2"/>
    </source>
</evidence>
<evidence type="ECO:0008006" key="9">
    <source>
        <dbReference type="Google" id="ProtNLM"/>
    </source>
</evidence>
<keyword evidence="3 6" id="KW-0479">Metal-binding</keyword>
<reference evidence="7 8" key="2">
    <citation type="journal article" date="2017" name="Sci. Rep.">
        <title>A mobile pathogenicity chromosome in Fusarium oxysporum for infection of multiple cucurbit species.</title>
        <authorList>
            <person name="van Dam P."/>
            <person name="Fokkens L."/>
            <person name="Ayukawa Y."/>
            <person name="van der Gragt M."/>
            <person name="Ter Horst A."/>
            <person name="Brankovics B."/>
            <person name="Houterman P.M."/>
            <person name="Arie T."/>
            <person name="Rep M."/>
        </authorList>
    </citation>
    <scope>NUCLEOTIDE SEQUENCE [LARGE SCALE GENOMIC DNA]</scope>
    <source>
        <strain evidence="7 8">Forc016</strain>
    </source>
</reference>
<keyword evidence="4" id="KW-0378">Hydrolase</keyword>
<evidence type="ECO:0000256" key="5">
    <source>
        <dbReference type="ARBA" id="ARBA00022842"/>
    </source>
</evidence>
<feature type="binding site" evidence="6">
    <location>
        <position position="115"/>
    </location>
    <ligand>
        <name>Mg(2+)</name>
        <dbReference type="ChEBI" id="CHEBI:18420"/>
        <label>1</label>
        <note>catalytic</note>
    </ligand>
</feature>
<dbReference type="SUPFAM" id="SSF56655">
    <property type="entry name" value="Carbohydrate phosphatase"/>
    <property type="match status" value="1"/>
</dbReference>
<dbReference type="InterPro" id="IPR020550">
    <property type="entry name" value="Inositol_monophosphatase_CS"/>
</dbReference>
<dbReference type="PANTHER" id="PTHR43200:SF2">
    <property type="entry name" value="3'(2'),5'-BISPHOSPHATE NUCLEOTIDASE"/>
    <property type="match status" value="1"/>
</dbReference>
<feature type="binding site" evidence="6">
    <location>
        <position position="267"/>
    </location>
    <ligand>
        <name>Mg(2+)</name>
        <dbReference type="ChEBI" id="CHEBI:18420"/>
        <label>1</label>
        <note>catalytic</note>
    </ligand>
</feature>
<evidence type="ECO:0000313" key="7">
    <source>
        <dbReference type="EMBL" id="PCD37656.1"/>
    </source>
</evidence>
<dbReference type="GO" id="GO:0046872">
    <property type="term" value="F:metal ion binding"/>
    <property type="evidence" value="ECO:0007669"/>
    <property type="project" value="UniProtKB-KW"/>
</dbReference>
<accession>A0A2H3H610</accession>
<comment type="caution">
    <text evidence="7">The sequence shown here is derived from an EMBL/GenBank/DDBJ whole genome shotgun (WGS) entry which is preliminary data.</text>
</comment>
<dbReference type="PRINTS" id="PR00377">
    <property type="entry name" value="IMPHPHTASES"/>
</dbReference>
<dbReference type="Gene3D" id="3.40.190.80">
    <property type="match status" value="1"/>
</dbReference>
<feature type="binding site" evidence="6">
    <location>
        <position position="67"/>
    </location>
    <ligand>
        <name>Mg(2+)</name>
        <dbReference type="ChEBI" id="CHEBI:18420"/>
        <label>1</label>
        <note>catalytic</note>
    </ligand>
</feature>
<evidence type="ECO:0000313" key="8">
    <source>
        <dbReference type="Proteomes" id="UP000219602"/>
    </source>
</evidence>
<evidence type="ECO:0000256" key="4">
    <source>
        <dbReference type="ARBA" id="ARBA00022801"/>
    </source>
</evidence>
<evidence type="ECO:0000256" key="1">
    <source>
        <dbReference type="ARBA" id="ARBA00001946"/>
    </source>
</evidence>
<name>A0A2H3H610_FUSOX</name>
<dbReference type="PANTHER" id="PTHR43200">
    <property type="entry name" value="PHOSPHATASE"/>
    <property type="match status" value="1"/>
</dbReference>
<dbReference type="PROSITE" id="PS00630">
    <property type="entry name" value="IMP_2"/>
    <property type="match status" value="1"/>
</dbReference>
<comment type="cofactor">
    <cofactor evidence="1 6">
        <name>Mg(2+)</name>
        <dbReference type="ChEBI" id="CHEBI:18420"/>
    </cofactor>
</comment>
<dbReference type="Proteomes" id="UP000219602">
    <property type="component" value="Chromosome 5"/>
</dbReference>
<dbReference type="STRING" id="327505.A0A2H3H610"/>
<proteinExistence type="inferred from homology"/>
<gene>
    <name evidence="7" type="ORF">AU210_006154</name>
</gene>
<dbReference type="InterPro" id="IPR051090">
    <property type="entry name" value="Inositol_monoP_superfamily"/>
</dbReference>
<evidence type="ECO:0000256" key="3">
    <source>
        <dbReference type="ARBA" id="ARBA00022723"/>
    </source>
</evidence>
<dbReference type="Gene3D" id="3.30.540.10">
    <property type="entry name" value="Fructose-1,6-Bisphosphatase, subunit A, domain 1"/>
    <property type="match status" value="2"/>
</dbReference>
<dbReference type="AlphaFoldDB" id="A0A2H3H610"/>
<dbReference type="GO" id="GO:0000103">
    <property type="term" value="P:sulfate assimilation"/>
    <property type="evidence" value="ECO:0007669"/>
    <property type="project" value="TreeGrafter"/>
</dbReference>
<dbReference type="GO" id="GO:0046854">
    <property type="term" value="P:phosphatidylinositol phosphate biosynthetic process"/>
    <property type="evidence" value="ECO:0007669"/>
    <property type="project" value="InterPro"/>
</dbReference>
<dbReference type="CDD" id="cd01517">
    <property type="entry name" value="PAP_phosphatase"/>
    <property type="match status" value="1"/>
</dbReference>